<organism evidence="1 2">
    <name type="scientific">Mojavia pulchra JT2-VF2</name>
    <dbReference type="NCBI Taxonomy" id="287848"/>
    <lineage>
        <taxon>Bacteria</taxon>
        <taxon>Bacillati</taxon>
        <taxon>Cyanobacteriota</taxon>
        <taxon>Cyanophyceae</taxon>
        <taxon>Nostocales</taxon>
        <taxon>Nostocaceae</taxon>
    </lineage>
</organism>
<reference evidence="1" key="2">
    <citation type="journal article" date="2022" name="Microbiol. Resour. Announc.">
        <title>Metagenome Sequencing to Explore Phylogenomics of Terrestrial Cyanobacteria.</title>
        <authorList>
            <person name="Ward R.D."/>
            <person name="Stajich J.E."/>
            <person name="Johansen J.R."/>
            <person name="Huntemann M."/>
            <person name="Clum A."/>
            <person name="Foster B."/>
            <person name="Foster B."/>
            <person name="Roux S."/>
            <person name="Palaniappan K."/>
            <person name="Varghese N."/>
            <person name="Mukherjee S."/>
            <person name="Reddy T.B.K."/>
            <person name="Daum C."/>
            <person name="Copeland A."/>
            <person name="Chen I.A."/>
            <person name="Ivanova N.N."/>
            <person name="Kyrpides N.C."/>
            <person name="Shapiro N."/>
            <person name="Eloe-Fadrosh E.A."/>
            <person name="Pietrasiak N."/>
        </authorList>
    </citation>
    <scope>NUCLEOTIDE SEQUENCE</scope>
    <source>
        <strain evidence="1">JT2-VF2</strain>
    </source>
</reference>
<protein>
    <submittedName>
        <fullName evidence="1">Uncharacterized protein</fullName>
    </submittedName>
</protein>
<evidence type="ECO:0000313" key="1">
    <source>
        <dbReference type="EMBL" id="MBW4565009.1"/>
    </source>
</evidence>
<proteinExistence type="predicted"/>
<dbReference type="EMBL" id="JAHHHN010000029">
    <property type="protein sequence ID" value="MBW4565009.1"/>
    <property type="molecule type" value="Genomic_DNA"/>
</dbReference>
<dbReference type="AlphaFoldDB" id="A0A951UJB9"/>
<accession>A0A951UJB9</accession>
<comment type="caution">
    <text evidence="1">The sequence shown here is derived from an EMBL/GenBank/DDBJ whole genome shotgun (WGS) entry which is preliminary data.</text>
</comment>
<reference evidence="1" key="1">
    <citation type="submission" date="2021-05" db="EMBL/GenBank/DDBJ databases">
        <authorList>
            <person name="Pietrasiak N."/>
            <person name="Ward R."/>
            <person name="Stajich J.E."/>
            <person name="Kurbessoian T."/>
        </authorList>
    </citation>
    <scope>NUCLEOTIDE SEQUENCE</scope>
    <source>
        <strain evidence="1">JT2-VF2</strain>
    </source>
</reference>
<sequence length="281" mass="31667">MTHAIYTHQQLHLKSIARLKQIYSEIACTVEVSDKRCKDAWISAIITHQSAQLQKVDEQTIAQAELNRHIADQAQVVAPEELTIVEISFYDQEYYTGDKLIAAITHDADDFATQRWVVIVNGAEVHRAATPMQCHRYICTHYKAGTLPVQEEAGGQGAGSKGEQDYQQYVAPVQDKELATTGNEIMVQIFNQCENYGLELLVDGIYRDDVKLGEVGCTEGKWWVIRASSDIQQKVACSSAMESVRSLLVNFVCCDELLDRAFDELTTDEWWRLLEYEAVAA</sequence>
<gene>
    <name evidence="1" type="ORF">KME32_28670</name>
</gene>
<evidence type="ECO:0000313" key="2">
    <source>
        <dbReference type="Proteomes" id="UP000715781"/>
    </source>
</evidence>
<dbReference type="Proteomes" id="UP000715781">
    <property type="component" value="Unassembled WGS sequence"/>
</dbReference>
<name>A0A951UJB9_9NOST</name>